<evidence type="ECO:0000256" key="9">
    <source>
        <dbReference type="ARBA" id="ARBA00022989"/>
    </source>
</evidence>
<gene>
    <name evidence="11" type="ORF">CEP48_05295</name>
</gene>
<keyword evidence="7" id="KW-0812">Transmembrane</keyword>
<dbReference type="GO" id="GO:0016301">
    <property type="term" value="F:kinase activity"/>
    <property type="evidence" value="ECO:0007669"/>
    <property type="project" value="UniProtKB-KW"/>
</dbReference>
<dbReference type="Proteomes" id="UP000955338">
    <property type="component" value="Chromosome"/>
</dbReference>
<keyword evidence="5" id="KW-0808">Transferase</keyword>
<name>A0A8D4IY79_9PAST</name>
<evidence type="ECO:0000256" key="6">
    <source>
        <dbReference type="ARBA" id="ARBA00022683"/>
    </source>
</evidence>
<dbReference type="PANTHER" id="PTHR30009">
    <property type="entry name" value="CYTOCHROME C-TYPE SYNTHESIS PROTEIN AND PTS TRANSMEMBRANE COMPONENT"/>
    <property type="match status" value="1"/>
</dbReference>
<keyword evidence="9" id="KW-1133">Transmembrane helix</keyword>
<dbReference type="GO" id="GO:0008982">
    <property type="term" value="F:protein-N(PI)-phosphohistidine-sugar phosphotransferase activity"/>
    <property type="evidence" value="ECO:0007669"/>
    <property type="project" value="InterPro"/>
</dbReference>
<comment type="subcellular location">
    <subcellularLocation>
        <location evidence="1">Cell membrane</location>
        <topology evidence="1">Multi-pass membrane protein</topology>
    </subcellularLocation>
</comment>
<dbReference type="InterPro" id="IPR050429">
    <property type="entry name" value="PTS_Glucose_EIICBA"/>
</dbReference>
<dbReference type="InterPro" id="IPR036878">
    <property type="entry name" value="Glu_permease_IIB"/>
</dbReference>
<dbReference type="GO" id="GO:0009401">
    <property type="term" value="P:phosphoenolpyruvate-dependent sugar phosphotransferase system"/>
    <property type="evidence" value="ECO:0007669"/>
    <property type="project" value="UniProtKB-KW"/>
</dbReference>
<evidence type="ECO:0000256" key="8">
    <source>
        <dbReference type="ARBA" id="ARBA00022777"/>
    </source>
</evidence>
<dbReference type="Pfam" id="PF00367">
    <property type="entry name" value="PTS_EIIB"/>
    <property type="match status" value="1"/>
</dbReference>
<dbReference type="GO" id="GO:0005886">
    <property type="term" value="C:plasma membrane"/>
    <property type="evidence" value="ECO:0007669"/>
    <property type="project" value="UniProtKB-SubCell"/>
</dbReference>
<accession>A0A8D4IY79</accession>
<keyword evidence="2" id="KW-0813">Transport</keyword>
<dbReference type="GO" id="GO:0015764">
    <property type="term" value="P:N-acetylglucosamine transport"/>
    <property type="evidence" value="ECO:0007669"/>
    <property type="project" value="TreeGrafter"/>
</dbReference>
<keyword evidence="10" id="KW-0472">Membrane</keyword>
<evidence type="ECO:0000256" key="10">
    <source>
        <dbReference type="ARBA" id="ARBA00023136"/>
    </source>
</evidence>
<dbReference type="PROSITE" id="PS51098">
    <property type="entry name" value="PTS_EIIB_TYPE_1"/>
    <property type="match status" value="1"/>
</dbReference>
<dbReference type="GO" id="GO:0090563">
    <property type="term" value="F:protein-phosphocysteine-sugar phosphotransferase activity"/>
    <property type="evidence" value="ECO:0007669"/>
    <property type="project" value="TreeGrafter"/>
</dbReference>
<dbReference type="SUPFAM" id="SSF55604">
    <property type="entry name" value="Glucose permease domain IIB"/>
    <property type="match status" value="1"/>
</dbReference>
<keyword evidence="12" id="KW-1185">Reference proteome</keyword>
<dbReference type="NCBIfam" id="TIGR00826">
    <property type="entry name" value="EIIB_glc"/>
    <property type="match status" value="1"/>
</dbReference>
<dbReference type="FunFam" id="3.30.1360.60:FF:000001">
    <property type="entry name" value="PTS system glucose-specific IIBC component PtsG"/>
    <property type="match status" value="1"/>
</dbReference>
<keyword evidence="6" id="KW-0598">Phosphotransferase system</keyword>
<dbReference type="InterPro" id="IPR001996">
    <property type="entry name" value="PTS_IIB_1"/>
</dbReference>
<dbReference type="PROSITE" id="PS01035">
    <property type="entry name" value="PTS_EIIB_TYPE_1_CYS"/>
    <property type="match status" value="1"/>
</dbReference>
<evidence type="ECO:0000256" key="4">
    <source>
        <dbReference type="ARBA" id="ARBA00022597"/>
    </source>
</evidence>
<evidence type="ECO:0000313" key="12">
    <source>
        <dbReference type="Proteomes" id="UP000955338"/>
    </source>
</evidence>
<dbReference type="InterPro" id="IPR018113">
    <property type="entry name" value="PTrfase_EIIB_Cys"/>
</dbReference>
<keyword evidence="4" id="KW-0762">Sugar transport</keyword>
<dbReference type="EMBL" id="CP022011">
    <property type="protein sequence ID" value="QDJ14878.1"/>
    <property type="molecule type" value="Genomic_DNA"/>
</dbReference>
<evidence type="ECO:0000256" key="7">
    <source>
        <dbReference type="ARBA" id="ARBA00022692"/>
    </source>
</evidence>
<evidence type="ECO:0000256" key="2">
    <source>
        <dbReference type="ARBA" id="ARBA00022448"/>
    </source>
</evidence>
<evidence type="ECO:0000313" key="11">
    <source>
        <dbReference type="EMBL" id="QDJ14878.1"/>
    </source>
</evidence>
<keyword evidence="8" id="KW-0418">Kinase</keyword>
<reference evidence="11" key="1">
    <citation type="submission" date="2017-06" db="EMBL/GenBank/DDBJ databases">
        <title>Genome sequencing of pathogenic and non-pathogenic strains within Bisgaard taxon 40.</title>
        <authorList>
            <person name="Ladner J.T."/>
            <person name="Lovett S.P."/>
            <person name="Koroleva G."/>
            <person name="Lorch J.M."/>
        </authorList>
    </citation>
    <scope>NUCLEOTIDE SEQUENCE</scope>
    <source>
        <strain evidence="11">27576-1-I1</strain>
    </source>
</reference>
<dbReference type="PANTHER" id="PTHR30009:SF4">
    <property type="entry name" value="PTS SYSTEM N-ACETYLGLUCOSAMINE-SPECIFIC EIICBA COMPONENT"/>
    <property type="match status" value="1"/>
</dbReference>
<dbReference type="AlphaFoldDB" id="A0A8D4IY79"/>
<dbReference type="CDD" id="cd00212">
    <property type="entry name" value="PTS_IIB_glc"/>
    <property type="match status" value="1"/>
</dbReference>
<protein>
    <submittedName>
        <fullName evidence="11">Uncharacterized protein</fullName>
    </submittedName>
</protein>
<dbReference type="Gene3D" id="3.30.1360.60">
    <property type="entry name" value="Glucose permease domain IIB"/>
    <property type="match status" value="1"/>
</dbReference>
<sequence length="119" mass="13287">MPFRTPYLLIGDLKMSNLSYFKKLFERSSTKSEPAEVNPTIEEKAQAFLTALGGKENISKIEACITRLRVTLLEYKKVDEAKLKALGSMGNVKVGKQELQIILGTEAKLIANTIKKIIE</sequence>
<proteinExistence type="predicted"/>
<evidence type="ECO:0000256" key="3">
    <source>
        <dbReference type="ARBA" id="ARBA00022475"/>
    </source>
</evidence>
<evidence type="ECO:0000256" key="5">
    <source>
        <dbReference type="ARBA" id="ARBA00022679"/>
    </source>
</evidence>
<keyword evidence="3" id="KW-1003">Cell membrane</keyword>
<evidence type="ECO:0000256" key="1">
    <source>
        <dbReference type="ARBA" id="ARBA00004651"/>
    </source>
</evidence>
<organism evidence="11 12">
    <name type="scientific">Mergibacter septicus</name>
    <dbReference type="NCBI Taxonomy" id="221402"/>
    <lineage>
        <taxon>Bacteria</taxon>
        <taxon>Pseudomonadati</taxon>
        <taxon>Pseudomonadota</taxon>
        <taxon>Gammaproteobacteria</taxon>
        <taxon>Pasteurellales</taxon>
        <taxon>Pasteurellaceae</taxon>
        <taxon>Mergibacter</taxon>
    </lineage>
</organism>